<feature type="region of interest" description="Disordered" evidence="5">
    <location>
        <begin position="1323"/>
        <end position="1374"/>
    </location>
</feature>
<feature type="region of interest" description="Disordered" evidence="5">
    <location>
        <begin position="1175"/>
        <end position="1197"/>
    </location>
</feature>
<feature type="compositionally biased region" description="Polar residues" evidence="5">
    <location>
        <begin position="176"/>
        <end position="189"/>
    </location>
</feature>
<feature type="compositionally biased region" description="Basic and acidic residues" evidence="5">
    <location>
        <begin position="376"/>
        <end position="387"/>
    </location>
</feature>
<feature type="compositionally biased region" description="Low complexity" evidence="5">
    <location>
        <begin position="1743"/>
        <end position="1756"/>
    </location>
</feature>
<reference evidence="6 7" key="1">
    <citation type="submission" date="2011-02" db="EMBL/GenBank/DDBJ databases">
        <title>The Genome Sequence of Sphaeroforma arctica JP610.</title>
        <authorList>
            <consortium name="The Broad Institute Genome Sequencing Platform"/>
            <person name="Russ C."/>
            <person name="Cuomo C."/>
            <person name="Young S.K."/>
            <person name="Zeng Q."/>
            <person name="Gargeya S."/>
            <person name="Alvarado L."/>
            <person name="Berlin A."/>
            <person name="Chapman S.B."/>
            <person name="Chen Z."/>
            <person name="Freedman E."/>
            <person name="Gellesch M."/>
            <person name="Goldberg J."/>
            <person name="Griggs A."/>
            <person name="Gujja S."/>
            <person name="Heilman E."/>
            <person name="Heiman D."/>
            <person name="Howarth C."/>
            <person name="Mehta T."/>
            <person name="Neiman D."/>
            <person name="Pearson M."/>
            <person name="Roberts A."/>
            <person name="Saif S."/>
            <person name="Shea T."/>
            <person name="Shenoy N."/>
            <person name="Sisk P."/>
            <person name="Stolte C."/>
            <person name="Sykes S."/>
            <person name="White J."/>
            <person name="Yandava C."/>
            <person name="Burger G."/>
            <person name="Gray M.W."/>
            <person name="Holland P.W.H."/>
            <person name="King N."/>
            <person name="Lang F.B.F."/>
            <person name="Roger A.J."/>
            <person name="Ruiz-Trillo I."/>
            <person name="Haas B."/>
            <person name="Nusbaum C."/>
            <person name="Birren B."/>
        </authorList>
    </citation>
    <scope>NUCLEOTIDE SEQUENCE [LARGE SCALE GENOMIC DNA]</scope>
    <source>
        <strain evidence="6 7">JP610</strain>
    </source>
</reference>
<protein>
    <recommendedName>
        <fullName evidence="8">ATP-dependent DNA ligase family profile domain-containing protein</fullName>
    </recommendedName>
</protein>
<feature type="region of interest" description="Disordered" evidence="5">
    <location>
        <begin position="447"/>
        <end position="695"/>
    </location>
</feature>
<gene>
    <name evidence="6" type="ORF">SARC_07511</name>
</gene>
<keyword evidence="4" id="KW-0234">DNA repair</keyword>
<feature type="region of interest" description="Disordered" evidence="5">
    <location>
        <begin position="1740"/>
        <end position="1761"/>
    </location>
</feature>
<feature type="region of interest" description="Disordered" evidence="5">
    <location>
        <begin position="257"/>
        <end position="288"/>
    </location>
</feature>
<dbReference type="OrthoDB" id="411785at2759"/>
<feature type="compositionally biased region" description="Basic and acidic residues" evidence="5">
    <location>
        <begin position="577"/>
        <end position="602"/>
    </location>
</feature>
<feature type="compositionally biased region" description="Basic and acidic residues" evidence="5">
    <location>
        <begin position="1613"/>
        <end position="1625"/>
    </location>
</feature>
<sequence>MQRSGGNYTHIAQGHIKLRSYTRFVHSRSGTHATRQGVCLTPLQTNLLHQSERDSHFASASVQKDYARVAFTPKAHQSKHYRSSGGNKFERTRARQRTHAQAAHGKDRPIFIPQTSKNKANLFRFFNPVDVTSMKPARQTIDTSGTKDVTSMKPARQTIDTSGTKDVTSMKPARQTIDTSGTTDSQTPRVSAPTLQPWANRIADTLSRTVGGNGTGATVHTTDKTIARRPERTGGLSYAVQSSHKSRDAVVISLATEPKSKESAPIHANQRTQAKRVNGPTQPKAQVSERERVWSRVREGSLHVRGDGALVIGTSAWAGKSGGNTDPNVTVRRIMEKNGRVWGRGGDAYSILGTVAPKMTLTDKGWIMEEPQPDTTTKRREGKDIYVEKPVQATKNSKKGKKNKKNAAQQQQGGRYGPAQKASIGDGWWKAHMSVQKQAQLLERKHIKQHAGEKECRIRHERLPSTQPASGEVAEGIGGRSSAESTSGTGRGSAEAHMRESQYDGVGHGRWGAKPRNTSPQHTPATAETHATRHAESADAQGRGHSGEWVGGRARDTSQRTVSQDRCEAPSPGVNSHLREVKSKMPREYAEPPTRAAERVEGVQKGPVMHGTAEGGAGAHRYNGTKTEAQRMERESIRQRAGENERLATQERKNAALWGESKGTTGQSRPNTTWTGQSRPQEDRGALTQSGRTETAARYAIKSSQLLTKARQQEQLVKYVRQVKDVLPTHTTAEREGAKTPKVEPFIIPEKAAAPKPTPPTPTLPLSPLAGVWVVPELMSERAAAKALRKSSKSKKHSKSKVAPLSTTEIAEAIARVKLQERETTDVSVLALTQWAGEVQKMNKTSAKKAFLKGTIMPYVSLLHLMYSPHVSFGVTSKSVQHAVNSTPREVLMPPREGCEKRPMWTTVPQTPDGSVPLNHLISVLRLCEQRVLTGKNAVNALAAIVLRLQARESARAGVHTGGLGSSSHAYEAGSVAAAEDLKVETIMEYDHDTHTYKAVGAAAEENLKVEATMEYDQDTHPYVAMEVASSKTRPDTLASVMGTVHESSTVNQAVDALSVIECVAADTDNVVEGPVAGEVYEEKVAGEVYREKEKVTGELFGEGEKYNEKGLETEGSGEKGGVESDVYARQMGVVYDVINRSLRVGIASKTINSVLKHIQSDLENNELRMGKWFSEEDENKDTTTGARNGDVCDAREKEVSRGGDCVGVQAKGREMNIIKMIPSFPVALAEVGDLEHLEKEMARVQRGVNARTKKQKKKTMTQEAAEGDLDSSAGGQSGPAPETQVQGSPVWYASRKFDGVRCLCVCVPESLAHTVPEFMRSESGKANGRETSEQTCKPRVGGPSSPAEFGVHPMDLGGGGGNSGYAETSKDEGEGESIDVLFYTRMGHRIHTLDHLEHRMKELYTMATQETALSGVIVFDGELTCATNSTTNDPPRDRDAQSASESECGGMIDSTLNSQAAPEVSPDTRADSESVAETARDQAPTTTCRTVVDITSAHHPHANHHDEFSLVMQQLRRKDASMPEPVLWVLDVLDAREFVAGTGTRAFSERVGVMRTIAERMKARQATAAQHRIDGPHQPSDVPGVVAAEMKDGATGAQVHNPLHRANSHPPSQDRDSGGERRGVVEQARHAAARAAQVHFIDHMEVRDIKNVRRLVRHANKSGWEGIMLRKGQSVYSGARTNDLVKIKPWLDGEYTVTGVEVGKMRQSVARQRRLETEQAAAKLLTLESATSEGIGQACDLSTEQSSEDNSQSNERTSDGAYADAVDENLDEKVVTRLNISHHGCKVGVGSGLTMAQRRAWAKDPSLITGSVVTVKYREELVSNITQRYSLRHPTLVHVHSAEGRVM</sequence>
<feature type="compositionally biased region" description="Basic and acidic residues" evidence="5">
    <location>
        <begin position="450"/>
        <end position="463"/>
    </location>
</feature>
<feature type="region of interest" description="Disordered" evidence="5">
    <location>
        <begin position="1428"/>
        <end position="1487"/>
    </location>
</feature>
<dbReference type="InterPro" id="IPR050326">
    <property type="entry name" value="NAD_dep_DNA_ligaseB"/>
</dbReference>
<evidence type="ECO:0000256" key="5">
    <source>
        <dbReference type="SAM" id="MobiDB-lite"/>
    </source>
</evidence>
<feature type="region of interest" description="Disordered" evidence="5">
    <location>
        <begin position="1600"/>
        <end position="1625"/>
    </location>
</feature>
<feature type="compositionally biased region" description="Basic and acidic residues" evidence="5">
    <location>
        <begin position="628"/>
        <end position="654"/>
    </location>
</feature>
<dbReference type="GeneID" id="25908015"/>
<dbReference type="EMBL" id="KQ242197">
    <property type="protein sequence ID" value="KNC80124.1"/>
    <property type="molecule type" value="Genomic_DNA"/>
</dbReference>
<dbReference type="PANTHER" id="PTHR47810:SF1">
    <property type="entry name" value="DNA LIGASE B"/>
    <property type="match status" value="1"/>
</dbReference>
<feature type="compositionally biased region" description="Basic residues" evidence="5">
    <location>
        <begin position="396"/>
        <end position="405"/>
    </location>
</feature>
<evidence type="ECO:0000313" key="6">
    <source>
        <dbReference type="EMBL" id="KNC80124.1"/>
    </source>
</evidence>
<name>A0A0L0FTZ9_9EUKA</name>
<dbReference type="Gene3D" id="3.30.1490.70">
    <property type="match status" value="1"/>
</dbReference>
<dbReference type="InterPro" id="IPR012340">
    <property type="entry name" value="NA-bd_OB-fold"/>
</dbReference>
<feature type="compositionally biased region" description="Polar residues" evidence="5">
    <location>
        <begin position="158"/>
        <end position="167"/>
    </location>
</feature>
<dbReference type="PANTHER" id="PTHR47810">
    <property type="entry name" value="DNA LIGASE"/>
    <property type="match status" value="1"/>
</dbReference>
<dbReference type="GO" id="GO:0016874">
    <property type="term" value="F:ligase activity"/>
    <property type="evidence" value="ECO:0007669"/>
    <property type="project" value="UniProtKB-KW"/>
</dbReference>
<dbReference type="RefSeq" id="XP_014154026.1">
    <property type="nucleotide sequence ID" value="XM_014298551.1"/>
</dbReference>
<feature type="region of interest" description="Disordered" evidence="5">
    <location>
        <begin position="74"/>
        <end position="107"/>
    </location>
</feature>
<dbReference type="GO" id="GO:0006281">
    <property type="term" value="P:DNA repair"/>
    <property type="evidence" value="ECO:0007669"/>
    <property type="project" value="UniProtKB-KW"/>
</dbReference>
<dbReference type="Gene3D" id="2.40.50.140">
    <property type="entry name" value="Nucleic acid-binding proteins"/>
    <property type="match status" value="1"/>
</dbReference>
<evidence type="ECO:0000256" key="2">
    <source>
        <dbReference type="ARBA" id="ARBA00022705"/>
    </source>
</evidence>
<evidence type="ECO:0000313" key="7">
    <source>
        <dbReference type="Proteomes" id="UP000054560"/>
    </source>
</evidence>
<feature type="compositionally biased region" description="Polar residues" evidence="5">
    <location>
        <begin position="662"/>
        <end position="679"/>
    </location>
</feature>
<evidence type="ECO:0000256" key="4">
    <source>
        <dbReference type="ARBA" id="ARBA00023204"/>
    </source>
</evidence>
<keyword evidence="3" id="KW-0227">DNA damage</keyword>
<dbReference type="SUPFAM" id="SSF56091">
    <property type="entry name" value="DNA ligase/mRNA capping enzyme, catalytic domain"/>
    <property type="match status" value="1"/>
</dbReference>
<feature type="region of interest" description="Disordered" evidence="5">
    <location>
        <begin position="141"/>
        <end position="192"/>
    </location>
</feature>
<evidence type="ECO:0000256" key="3">
    <source>
        <dbReference type="ARBA" id="ARBA00022763"/>
    </source>
</evidence>
<feature type="compositionally biased region" description="Basic and acidic residues" evidence="5">
    <location>
        <begin position="1323"/>
        <end position="1333"/>
    </location>
</feature>
<keyword evidence="1" id="KW-0436">Ligase</keyword>
<organism evidence="6 7">
    <name type="scientific">Sphaeroforma arctica JP610</name>
    <dbReference type="NCBI Taxonomy" id="667725"/>
    <lineage>
        <taxon>Eukaryota</taxon>
        <taxon>Ichthyosporea</taxon>
        <taxon>Ichthyophonida</taxon>
        <taxon>Sphaeroforma</taxon>
    </lineage>
</organism>
<dbReference type="GO" id="GO:0006260">
    <property type="term" value="P:DNA replication"/>
    <property type="evidence" value="ECO:0007669"/>
    <property type="project" value="UniProtKB-KW"/>
</dbReference>
<evidence type="ECO:0008006" key="8">
    <source>
        <dbReference type="Google" id="ProtNLM"/>
    </source>
</evidence>
<accession>A0A0L0FTZ9</accession>
<dbReference type="Proteomes" id="UP000054560">
    <property type="component" value="Unassembled WGS sequence"/>
</dbReference>
<feature type="compositionally biased region" description="Basic and acidic residues" evidence="5">
    <location>
        <begin position="553"/>
        <end position="568"/>
    </location>
</feature>
<feature type="region of interest" description="Disordered" evidence="5">
    <location>
        <begin position="369"/>
        <end position="422"/>
    </location>
</feature>
<keyword evidence="2" id="KW-0235">DNA replication</keyword>
<proteinExistence type="predicted"/>
<keyword evidence="7" id="KW-1185">Reference proteome</keyword>
<evidence type="ECO:0000256" key="1">
    <source>
        <dbReference type="ARBA" id="ARBA00022598"/>
    </source>
</evidence>
<feature type="region of interest" description="Disordered" evidence="5">
    <location>
        <begin position="1246"/>
        <end position="1288"/>
    </location>
</feature>